<name>A0A2N9FEL2_FAGSY</name>
<sequence length="234" mass="27416">MAAKNVVADLTRDDKLTGNNYVIWHRRIQYLLNEQELLETLSSNMTRLEDGNTAQHKRDFEPYQSWFKKDRSTRFTMLSNMHDDLIEEYEAFQNAKDMWDQLKFDFGGTSTTRLRSLVLKFEAYCKDPKHTMTEHLRMMSEMIHDLKAAGNIFTDKQQVQDVIRSLPNSWVSMKQIMTHIENIKNFADISRHVELEAEHQKATKSATLIAYGRQRKPNGFKRKDKGKVTRQGGP</sequence>
<dbReference type="PANTHER" id="PTHR35317">
    <property type="entry name" value="OS04G0629600 PROTEIN"/>
    <property type="match status" value="1"/>
</dbReference>
<evidence type="ECO:0000256" key="1">
    <source>
        <dbReference type="SAM" id="MobiDB-lite"/>
    </source>
</evidence>
<protein>
    <recommendedName>
        <fullName evidence="3">Retrotransposon Copia-like N-terminal domain-containing protein</fullName>
    </recommendedName>
</protein>
<evidence type="ECO:0000313" key="2">
    <source>
        <dbReference type="EMBL" id="SPC85643.1"/>
    </source>
</evidence>
<dbReference type="EMBL" id="OIVN01000791">
    <property type="protein sequence ID" value="SPC85643.1"/>
    <property type="molecule type" value="Genomic_DNA"/>
</dbReference>
<dbReference type="AlphaFoldDB" id="A0A2N9FEL2"/>
<reference evidence="2" key="1">
    <citation type="submission" date="2018-02" db="EMBL/GenBank/DDBJ databases">
        <authorList>
            <person name="Cohen D.B."/>
            <person name="Kent A.D."/>
        </authorList>
    </citation>
    <scope>NUCLEOTIDE SEQUENCE</scope>
</reference>
<feature type="compositionally biased region" description="Basic residues" evidence="1">
    <location>
        <begin position="213"/>
        <end position="225"/>
    </location>
</feature>
<evidence type="ECO:0008006" key="3">
    <source>
        <dbReference type="Google" id="ProtNLM"/>
    </source>
</evidence>
<accession>A0A2N9FEL2</accession>
<feature type="region of interest" description="Disordered" evidence="1">
    <location>
        <begin position="212"/>
        <end position="234"/>
    </location>
</feature>
<dbReference type="Pfam" id="PF14223">
    <property type="entry name" value="Retrotran_gag_2"/>
    <property type="match status" value="1"/>
</dbReference>
<organism evidence="2">
    <name type="scientific">Fagus sylvatica</name>
    <name type="common">Beechnut</name>
    <dbReference type="NCBI Taxonomy" id="28930"/>
    <lineage>
        <taxon>Eukaryota</taxon>
        <taxon>Viridiplantae</taxon>
        <taxon>Streptophyta</taxon>
        <taxon>Embryophyta</taxon>
        <taxon>Tracheophyta</taxon>
        <taxon>Spermatophyta</taxon>
        <taxon>Magnoliopsida</taxon>
        <taxon>eudicotyledons</taxon>
        <taxon>Gunneridae</taxon>
        <taxon>Pentapetalae</taxon>
        <taxon>rosids</taxon>
        <taxon>fabids</taxon>
        <taxon>Fagales</taxon>
        <taxon>Fagaceae</taxon>
        <taxon>Fagus</taxon>
    </lineage>
</organism>
<proteinExistence type="predicted"/>
<gene>
    <name evidence="2" type="ORF">FSB_LOCUS13525</name>
</gene>
<dbReference type="PANTHER" id="PTHR35317:SF18">
    <property type="entry name" value="RNA-DIRECTED DNA POLYMERASE"/>
    <property type="match status" value="1"/>
</dbReference>